<dbReference type="SUPFAM" id="SSF52833">
    <property type="entry name" value="Thioredoxin-like"/>
    <property type="match status" value="1"/>
</dbReference>
<dbReference type="Pfam" id="PF00578">
    <property type="entry name" value="AhpC-TSA"/>
    <property type="match status" value="1"/>
</dbReference>
<dbReference type="InterPro" id="IPR000866">
    <property type="entry name" value="AhpC/TSA"/>
</dbReference>
<evidence type="ECO:0000313" key="2">
    <source>
        <dbReference type="Proteomes" id="UP000694890"/>
    </source>
</evidence>
<dbReference type="Gene3D" id="3.40.30.10">
    <property type="entry name" value="Glutaredoxin"/>
    <property type="match status" value="1"/>
</dbReference>
<dbReference type="KEGG" id="lcf:108886732"/>
<dbReference type="PANTHER" id="PTHR28630">
    <property type="match status" value="1"/>
</dbReference>
<sequence>MKTIPEQKMAQGANQAAVSCAKALTAFVENGKALLDLAEKESKEGSLQEFIRQKIRIEQKQSLLGLIEAAAALYRSLSVKRKKDAEDLWRNNNHCETLQGAVQDFEQLAVQWDSFLQRLDDELQLSAKILAGDHQSKCISPETPLIDAKTGETVTLEKYLRKGKKILLVLIRQFSCLLCRLHLKDLEKNQRCLDAHLVEVVVVSFGCQEGASHWLQETGCQYDMLLDPERKIYTAFGLEASMKKVLNFNNMLLYAGVCSRQYGVSKRTSINTRRHVSAGRRLCFGRTWEGAVLSLLPESNRPTLSGGHFICTVKIKVLHAQHRLIRGIQKQVMSVSLE</sequence>
<dbReference type="PROSITE" id="PS51257">
    <property type="entry name" value="PROKAR_LIPOPROTEIN"/>
    <property type="match status" value="1"/>
</dbReference>
<feature type="domain" description="Alkyl hydroperoxide reductase subunit C/ Thiol specific antioxidant" evidence="1">
    <location>
        <begin position="149"/>
        <end position="241"/>
    </location>
</feature>
<proteinExistence type="predicted"/>
<dbReference type="GO" id="GO:0016209">
    <property type="term" value="F:antioxidant activity"/>
    <property type="evidence" value="ECO:0007669"/>
    <property type="project" value="InterPro"/>
</dbReference>
<name>A0AAJ7PS97_LATCA</name>
<dbReference type="Proteomes" id="UP000694890">
    <property type="component" value="Linkage group LG19"/>
</dbReference>
<dbReference type="GO" id="GO:0047017">
    <property type="term" value="F:prostaglandin F synthase activity"/>
    <property type="evidence" value="ECO:0007669"/>
    <property type="project" value="TreeGrafter"/>
</dbReference>
<organism evidence="2 3">
    <name type="scientific">Lates calcarifer</name>
    <name type="common">Barramundi</name>
    <name type="synonym">Holocentrus calcarifer</name>
    <dbReference type="NCBI Taxonomy" id="8187"/>
    <lineage>
        <taxon>Eukaryota</taxon>
        <taxon>Metazoa</taxon>
        <taxon>Chordata</taxon>
        <taxon>Craniata</taxon>
        <taxon>Vertebrata</taxon>
        <taxon>Euteleostomi</taxon>
        <taxon>Actinopterygii</taxon>
        <taxon>Neopterygii</taxon>
        <taxon>Teleostei</taxon>
        <taxon>Neoteleostei</taxon>
        <taxon>Acanthomorphata</taxon>
        <taxon>Carangaria</taxon>
        <taxon>Carangaria incertae sedis</taxon>
        <taxon>Centropomidae</taxon>
        <taxon>Lates</taxon>
    </lineage>
</organism>
<reference evidence="3" key="1">
    <citation type="submission" date="2025-08" db="UniProtKB">
        <authorList>
            <consortium name="RefSeq"/>
        </authorList>
    </citation>
    <scope>IDENTIFICATION</scope>
    <source>
        <tissue evidence="3">Brain</tissue>
    </source>
</reference>
<dbReference type="GeneID" id="108886732"/>
<dbReference type="InterPro" id="IPR036249">
    <property type="entry name" value="Thioredoxin-like_sf"/>
</dbReference>
<dbReference type="RefSeq" id="XP_018537250.1">
    <property type="nucleotide sequence ID" value="XM_018681734.2"/>
</dbReference>
<dbReference type="PANTHER" id="PTHR28630:SF32">
    <property type="entry name" value="SELENOPROTEIN L"/>
    <property type="match status" value="1"/>
</dbReference>
<protein>
    <submittedName>
        <fullName evidence="3">Uncharacterized protein LOC108886732</fullName>
    </submittedName>
</protein>
<evidence type="ECO:0000259" key="1">
    <source>
        <dbReference type="Pfam" id="PF00578"/>
    </source>
</evidence>
<dbReference type="InterPro" id="IPR032801">
    <property type="entry name" value="PXL2A/B/C"/>
</dbReference>
<accession>A0AAJ7PS97</accession>
<dbReference type="AlphaFoldDB" id="A0AAJ7PS97"/>
<gene>
    <name evidence="3" type="primary">LOC108886732</name>
</gene>
<dbReference type="GO" id="GO:0001516">
    <property type="term" value="P:prostaglandin biosynthetic process"/>
    <property type="evidence" value="ECO:0007669"/>
    <property type="project" value="TreeGrafter"/>
</dbReference>
<evidence type="ECO:0000313" key="3">
    <source>
        <dbReference type="RefSeq" id="XP_018537250.1"/>
    </source>
</evidence>